<reference evidence="8 9" key="1">
    <citation type="submission" date="2019-03" db="EMBL/GenBank/DDBJ databases">
        <title>Genomic Encyclopedia of Type Strains, Phase III (KMG-III): the genomes of soil and plant-associated and newly described type strains.</title>
        <authorList>
            <person name="Whitman W."/>
        </authorList>
    </citation>
    <scope>NUCLEOTIDE SEQUENCE [LARGE SCALE GENOMIC DNA]</scope>
    <source>
        <strain evidence="8 9">LMG 29544</strain>
    </source>
</reference>
<keyword evidence="5 6" id="KW-0472">Membrane</keyword>
<dbReference type="CDD" id="cd17319">
    <property type="entry name" value="MFS_ExuT_GudP_like"/>
    <property type="match status" value="1"/>
</dbReference>
<feature type="transmembrane region" description="Helical" evidence="6">
    <location>
        <begin position="351"/>
        <end position="373"/>
    </location>
</feature>
<gene>
    <name evidence="8" type="ORF">BX592_11857</name>
</gene>
<feature type="transmembrane region" description="Helical" evidence="6">
    <location>
        <begin position="192"/>
        <end position="214"/>
    </location>
</feature>
<dbReference type="EMBL" id="SORE01000018">
    <property type="protein sequence ID" value="TDY43262.1"/>
    <property type="molecule type" value="Genomic_DNA"/>
</dbReference>
<evidence type="ECO:0000256" key="4">
    <source>
        <dbReference type="ARBA" id="ARBA00022989"/>
    </source>
</evidence>
<feature type="transmembrane region" description="Helical" evidence="6">
    <location>
        <begin position="29"/>
        <end position="47"/>
    </location>
</feature>
<feature type="transmembrane region" description="Helical" evidence="6">
    <location>
        <begin position="103"/>
        <end position="122"/>
    </location>
</feature>
<evidence type="ECO:0000259" key="7">
    <source>
        <dbReference type="PROSITE" id="PS50850"/>
    </source>
</evidence>
<evidence type="ECO:0000313" key="9">
    <source>
        <dbReference type="Proteomes" id="UP000295509"/>
    </source>
</evidence>
<dbReference type="InterPro" id="IPR011701">
    <property type="entry name" value="MFS"/>
</dbReference>
<evidence type="ECO:0000256" key="2">
    <source>
        <dbReference type="ARBA" id="ARBA00022448"/>
    </source>
</evidence>
<dbReference type="PROSITE" id="PS50850">
    <property type="entry name" value="MFS"/>
    <property type="match status" value="1"/>
</dbReference>
<dbReference type="FunFam" id="1.20.1250.20:FF:000018">
    <property type="entry name" value="MFS transporter permease"/>
    <property type="match status" value="1"/>
</dbReference>
<name>A0A4R8LIM0_9BURK</name>
<dbReference type="AlphaFoldDB" id="A0A4R8LIM0"/>
<keyword evidence="2" id="KW-0813">Transport</keyword>
<comment type="caution">
    <text evidence="8">The sequence shown here is derived from an EMBL/GenBank/DDBJ whole genome shotgun (WGS) entry which is preliminary data.</text>
</comment>
<organism evidence="8 9">
    <name type="scientific">Paraburkholderia rhizosphaerae</name>
    <dbReference type="NCBI Taxonomy" id="480658"/>
    <lineage>
        <taxon>Bacteria</taxon>
        <taxon>Pseudomonadati</taxon>
        <taxon>Pseudomonadota</taxon>
        <taxon>Betaproteobacteria</taxon>
        <taxon>Burkholderiales</taxon>
        <taxon>Burkholderiaceae</taxon>
        <taxon>Paraburkholderia</taxon>
    </lineage>
</organism>
<dbReference type="GO" id="GO:0022857">
    <property type="term" value="F:transmembrane transporter activity"/>
    <property type="evidence" value="ECO:0007669"/>
    <property type="project" value="InterPro"/>
</dbReference>
<evidence type="ECO:0000313" key="8">
    <source>
        <dbReference type="EMBL" id="TDY43262.1"/>
    </source>
</evidence>
<feature type="transmembrane region" description="Helical" evidence="6">
    <location>
        <begin position="128"/>
        <end position="145"/>
    </location>
</feature>
<dbReference type="InterPro" id="IPR036259">
    <property type="entry name" value="MFS_trans_sf"/>
</dbReference>
<evidence type="ECO:0000256" key="3">
    <source>
        <dbReference type="ARBA" id="ARBA00022692"/>
    </source>
</evidence>
<dbReference type="RefSeq" id="WP_134194560.1">
    <property type="nucleotide sequence ID" value="NZ_JBHLUW010000009.1"/>
</dbReference>
<feature type="transmembrane region" description="Helical" evidence="6">
    <location>
        <begin position="67"/>
        <end position="91"/>
    </location>
</feature>
<dbReference type="PANTHER" id="PTHR43791">
    <property type="entry name" value="PERMEASE-RELATED"/>
    <property type="match status" value="1"/>
</dbReference>
<keyword evidence="9" id="KW-1185">Reference proteome</keyword>
<dbReference type="Gene3D" id="1.20.1250.20">
    <property type="entry name" value="MFS general substrate transporter like domains"/>
    <property type="match status" value="2"/>
</dbReference>
<feature type="transmembrane region" description="Helical" evidence="6">
    <location>
        <begin position="260"/>
        <end position="281"/>
    </location>
</feature>
<sequence>MNLLSSATQELPRVDDVESDEAAKTYRKVAWRLIPFLFLCYVVAYLDRTNIGFAQLQMKQALGFSDAVYGLGAGVFFIGYALFEVPSNLILTRIGARATLTRILIPWGLVSIAMVYVSSPAIFYVMRFLLGAFEAGLVPGALFLLTQWFPQRRRGGVIALFMLGMPISGLLGGPLAGWAMDSLQGVFGLAGWQWLFVVEGIPAVVLGIVCTLLLTDSPAKAKWLSRTERDVITEGLRPEVESAVHAKSHNFLQAVRDPNLYILTAAYFTCICGVYVVGFWLPSVLKNAGIRDVFSIGLYSMIPFGASAIGMVIICRHADKRLEGRWHLAICAVVGAAMLCLIPLVEHSLALSLVVLSIGTTAIYVTLPLYWVICSTYFAGTDAMAGSLALTNSIGLIGGLVSPVIVGWLKTTTGSLASGLYAIAVLLVIGAVVLLTCIPKAVLERRAASR</sequence>
<dbReference type="Pfam" id="PF07690">
    <property type="entry name" value="MFS_1"/>
    <property type="match status" value="1"/>
</dbReference>
<feature type="transmembrane region" description="Helical" evidence="6">
    <location>
        <begin position="385"/>
        <end position="409"/>
    </location>
</feature>
<evidence type="ECO:0000256" key="1">
    <source>
        <dbReference type="ARBA" id="ARBA00004141"/>
    </source>
</evidence>
<evidence type="ECO:0000256" key="6">
    <source>
        <dbReference type="SAM" id="Phobius"/>
    </source>
</evidence>
<feature type="transmembrane region" description="Helical" evidence="6">
    <location>
        <begin position="421"/>
        <end position="443"/>
    </location>
</feature>
<dbReference type="SUPFAM" id="SSF103473">
    <property type="entry name" value="MFS general substrate transporter"/>
    <property type="match status" value="1"/>
</dbReference>
<protein>
    <submittedName>
        <fullName evidence="8">Sugar phosphate permease</fullName>
    </submittedName>
</protein>
<dbReference type="InterPro" id="IPR020846">
    <property type="entry name" value="MFS_dom"/>
</dbReference>
<keyword evidence="3 6" id="KW-0812">Transmembrane</keyword>
<feature type="transmembrane region" description="Helical" evidence="6">
    <location>
        <begin position="326"/>
        <end position="345"/>
    </location>
</feature>
<dbReference type="Proteomes" id="UP000295509">
    <property type="component" value="Unassembled WGS sequence"/>
</dbReference>
<feature type="domain" description="Major facilitator superfamily (MFS) profile" evidence="7">
    <location>
        <begin position="33"/>
        <end position="442"/>
    </location>
</feature>
<feature type="transmembrane region" description="Helical" evidence="6">
    <location>
        <begin position="157"/>
        <end position="180"/>
    </location>
</feature>
<keyword evidence="4 6" id="KW-1133">Transmembrane helix</keyword>
<dbReference type="PANTHER" id="PTHR43791:SF36">
    <property type="entry name" value="TRANSPORTER, PUTATIVE (AFU_ORTHOLOGUE AFUA_6G08340)-RELATED"/>
    <property type="match status" value="1"/>
</dbReference>
<comment type="subcellular location">
    <subcellularLocation>
        <location evidence="1">Membrane</location>
        <topology evidence="1">Multi-pass membrane protein</topology>
    </subcellularLocation>
</comment>
<dbReference type="GO" id="GO:0016020">
    <property type="term" value="C:membrane"/>
    <property type="evidence" value="ECO:0007669"/>
    <property type="project" value="UniProtKB-SubCell"/>
</dbReference>
<evidence type="ECO:0000256" key="5">
    <source>
        <dbReference type="ARBA" id="ARBA00023136"/>
    </source>
</evidence>
<proteinExistence type="predicted"/>
<dbReference type="OrthoDB" id="5441967at2"/>
<accession>A0A4R8LIM0</accession>
<feature type="transmembrane region" description="Helical" evidence="6">
    <location>
        <begin position="293"/>
        <end position="314"/>
    </location>
</feature>